<evidence type="ECO:0000313" key="2">
    <source>
        <dbReference type="EMBL" id="MBL0390829.1"/>
    </source>
</evidence>
<comment type="caution">
    <text evidence="2">The sequence shown here is derived from an EMBL/GenBank/DDBJ whole genome shotgun (WGS) entry which is preliminary data.</text>
</comment>
<dbReference type="SUPFAM" id="SSF53474">
    <property type="entry name" value="alpha/beta-Hydrolases"/>
    <property type="match status" value="1"/>
</dbReference>
<accession>A0A937CSQ0</accession>
<dbReference type="PRINTS" id="PR00111">
    <property type="entry name" value="ABHYDROLASE"/>
</dbReference>
<dbReference type="InterPro" id="IPR050266">
    <property type="entry name" value="AB_hydrolase_sf"/>
</dbReference>
<feature type="domain" description="AB hydrolase-1" evidence="1">
    <location>
        <begin position="33"/>
        <end position="287"/>
    </location>
</feature>
<sequence>MYQPKRASRSEFVPIRNLRYHVRTWGEPQPGEPPLVMVHGWMDVSASWQFVVDAFARERFVVAPDWRGYGLTEVPHADNYWFPDYLADLDFLLDRYAGEGPVDLVGHSMGGNIAMLYAGVRPQRIRRLVNLEGFGMPATVAEQAPGRYAKWIDELKACHRGELDLNAYDTLDGVAGRLMKNNRRLPRGQAEWLAGHWARQDANGRWRVLGDPAHKIVNASLYRVDEVLAVYRRITAPVLSVEASDDSLGHWWKGRYTLAEYHERLKAVSDVRMGQVADAGHMLHHDQPAALAKLIEEFLHAPSTNPR</sequence>
<dbReference type="PRINTS" id="PR00412">
    <property type="entry name" value="EPOXHYDRLASE"/>
</dbReference>
<dbReference type="Proteomes" id="UP000599109">
    <property type="component" value="Unassembled WGS sequence"/>
</dbReference>
<organism evidence="2 3">
    <name type="scientific">Ramlibacter monticola</name>
    <dbReference type="NCBI Taxonomy" id="1926872"/>
    <lineage>
        <taxon>Bacteria</taxon>
        <taxon>Pseudomonadati</taxon>
        <taxon>Pseudomonadota</taxon>
        <taxon>Betaproteobacteria</taxon>
        <taxon>Burkholderiales</taxon>
        <taxon>Comamonadaceae</taxon>
        <taxon>Ramlibacter</taxon>
    </lineage>
</organism>
<keyword evidence="3" id="KW-1185">Reference proteome</keyword>
<evidence type="ECO:0000259" key="1">
    <source>
        <dbReference type="Pfam" id="PF00561"/>
    </source>
</evidence>
<dbReference type="PANTHER" id="PTHR43798">
    <property type="entry name" value="MONOACYLGLYCEROL LIPASE"/>
    <property type="match status" value="1"/>
</dbReference>
<dbReference type="Pfam" id="PF00561">
    <property type="entry name" value="Abhydrolase_1"/>
    <property type="match status" value="1"/>
</dbReference>
<proteinExistence type="predicted"/>
<dbReference type="GO" id="GO:0016020">
    <property type="term" value="C:membrane"/>
    <property type="evidence" value="ECO:0007669"/>
    <property type="project" value="TreeGrafter"/>
</dbReference>
<gene>
    <name evidence="2" type="ORF">JJ685_06710</name>
</gene>
<dbReference type="Gene3D" id="3.40.50.1820">
    <property type="entry name" value="alpha/beta hydrolase"/>
    <property type="match status" value="1"/>
</dbReference>
<dbReference type="RefSeq" id="WP_201673407.1">
    <property type="nucleotide sequence ID" value="NZ_JAEQNE010000001.1"/>
</dbReference>
<dbReference type="InterPro" id="IPR000639">
    <property type="entry name" value="Epox_hydrolase-like"/>
</dbReference>
<dbReference type="AlphaFoldDB" id="A0A937CSQ0"/>
<evidence type="ECO:0000313" key="3">
    <source>
        <dbReference type="Proteomes" id="UP000599109"/>
    </source>
</evidence>
<dbReference type="PANTHER" id="PTHR43798:SF33">
    <property type="entry name" value="HYDROLASE, PUTATIVE (AFU_ORTHOLOGUE AFUA_2G14860)-RELATED"/>
    <property type="match status" value="1"/>
</dbReference>
<keyword evidence="2" id="KW-0378">Hydrolase</keyword>
<protein>
    <submittedName>
        <fullName evidence="2">Alpha/beta hydrolase</fullName>
    </submittedName>
</protein>
<dbReference type="InterPro" id="IPR029058">
    <property type="entry name" value="AB_hydrolase_fold"/>
</dbReference>
<reference evidence="2 3" key="1">
    <citation type="journal article" date="2017" name="Int. J. Syst. Evol. Microbiol.">
        <title>Ramlibacter monticola sp. nov., isolated from forest soil.</title>
        <authorList>
            <person name="Chaudhary D.K."/>
            <person name="Kim J."/>
        </authorList>
    </citation>
    <scope>NUCLEOTIDE SEQUENCE [LARGE SCALE GENOMIC DNA]</scope>
    <source>
        <strain evidence="2 3">KACC 19175</strain>
    </source>
</reference>
<name>A0A937CSQ0_9BURK</name>
<dbReference type="GO" id="GO:0016787">
    <property type="term" value="F:hydrolase activity"/>
    <property type="evidence" value="ECO:0007669"/>
    <property type="project" value="UniProtKB-KW"/>
</dbReference>
<dbReference type="InterPro" id="IPR000073">
    <property type="entry name" value="AB_hydrolase_1"/>
</dbReference>
<dbReference type="EMBL" id="JAEQNE010000001">
    <property type="protein sequence ID" value="MBL0390829.1"/>
    <property type="molecule type" value="Genomic_DNA"/>
</dbReference>